<dbReference type="AlphaFoldDB" id="A0A199XT46"/>
<evidence type="ECO:0000313" key="2">
    <source>
        <dbReference type="Proteomes" id="UP000093807"/>
    </source>
</evidence>
<dbReference type="RefSeq" id="WP_064714947.1">
    <property type="nucleotide sequence ID" value="NZ_JMTM01000027.1"/>
</dbReference>
<protein>
    <submittedName>
        <fullName evidence="1">Uncharacterized protein</fullName>
    </submittedName>
</protein>
<keyword evidence="2" id="KW-1185">Reference proteome</keyword>
<dbReference type="EMBL" id="JMTM01000027">
    <property type="protein sequence ID" value="OAZ04504.1"/>
    <property type="molecule type" value="Genomic_DNA"/>
</dbReference>
<dbReference type="OrthoDB" id="9985919at2"/>
<sequence length="93" mass="10654">MTTEKPNTLIGLLNTLKTETDKTKYQSIYIDIAKEVMSLEFEHNPKQPLEGILYKKLVQLSVKEFVYSGQTEESLSNLNEVIDILSYTSVLVR</sequence>
<dbReference type="Proteomes" id="UP000093807">
    <property type="component" value="Unassembled WGS sequence"/>
</dbReference>
<organism evidence="1 2">
    <name type="scientific">Flavobacterium succinicans</name>
    <dbReference type="NCBI Taxonomy" id="29536"/>
    <lineage>
        <taxon>Bacteria</taxon>
        <taxon>Pseudomonadati</taxon>
        <taxon>Bacteroidota</taxon>
        <taxon>Flavobacteriia</taxon>
        <taxon>Flavobacteriales</taxon>
        <taxon>Flavobacteriaceae</taxon>
        <taxon>Flavobacterium</taxon>
    </lineage>
</organism>
<comment type="caution">
    <text evidence="1">The sequence shown here is derived from an EMBL/GenBank/DDBJ whole genome shotgun (WGS) entry which is preliminary data.</text>
</comment>
<gene>
    <name evidence="1" type="ORF">FLB_10990</name>
</gene>
<reference evidence="1 2" key="1">
    <citation type="submission" date="2016-06" db="EMBL/GenBank/DDBJ databases">
        <title>Draft genome sequence of Flavobacterium succinicans strain DD5b.</title>
        <authorList>
            <person name="Poehlein A."/>
            <person name="Daniel R."/>
            <person name="Simeonova D.D."/>
        </authorList>
    </citation>
    <scope>NUCLEOTIDE SEQUENCE [LARGE SCALE GENOMIC DNA]</scope>
    <source>
        <strain evidence="1 2">DD5b</strain>
    </source>
</reference>
<dbReference type="PATRIC" id="fig|29536.5.peg.1153"/>
<accession>A0A199XT46</accession>
<evidence type="ECO:0000313" key="1">
    <source>
        <dbReference type="EMBL" id="OAZ04504.1"/>
    </source>
</evidence>
<name>A0A199XT46_9FLAO</name>
<proteinExistence type="predicted"/>